<reference evidence="1 2" key="1">
    <citation type="journal article" date="2014" name="FEMS Microbiol. Lett.">
        <title>Draft genome sequences of three Holospora species (Holospora obtusa, Holospora undulata, and Holospora elegans), endonuclear symbiotic bacteria of the ciliate Paramecium caudatum.</title>
        <authorList>
            <person name="Dohra H."/>
            <person name="Tanaka K."/>
            <person name="Suzuki T."/>
            <person name="Fujishima M."/>
            <person name="Suzuki H."/>
        </authorList>
    </citation>
    <scope>NUCLEOTIDE SEQUENCE [LARGE SCALE GENOMIC DNA]</scope>
    <source>
        <strain evidence="1 2">F1</strain>
    </source>
</reference>
<dbReference type="Proteomes" id="UP000019112">
    <property type="component" value="Unassembled WGS sequence"/>
</dbReference>
<protein>
    <recommendedName>
        <fullName evidence="3">Transposase</fullName>
    </recommendedName>
</protein>
<evidence type="ECO:0000313" key="1">
    <source>
        <dbReference type="EMBL" id="ETZ07314.1"/>
    </source>
</evidence>
<sequence>MILKPSTPTLSVGSKKAYVQRFLKSLSQSDDHECAMIDATIVRAHQHSACSKKENNQGIGRFAGDSKYQNSCTV</sequence>
<gene>
    <name evidence="1" type="ORF">P618_200498</name>
</gene>
<proteinExistence type="predicted"/>
<organism evidence="1 2">
    <name type="scientific">Holospora obtusa F1</name>
    <dbReference type="NCBI Taxonomy" id="1399147"/>
    <lineage>
        <taxon>Bacteria</taxon>
        <taxon>Pseudomonadati</taxon>
        <taxon>Pseudomonadota</taxon>
        <taxon>Alphaproteobacteria</taxon>
        <taxon>Holosporales</taxon>
        <taxon>Holosporaceae</taxon>
        <taxon>Holospora</taxon>
    </lineage>
</organism>
<accession>W6TEP5</accession>
<keyword evidence="2" id="KW-1185">Reference proteome</keyword>
<evidence type="ECO:0008006" key="3">
    <source>
        <dbReference type="Google" id="ProtNLM"/>
    </source>
</evidence>
<evidence type="ECO:0000313" key="2">
    <source>
        <dbReference type="Proteomes" id="UP000019112"/>
    </source>
</evidence>
<dbReference type="STRING" id="1399147.P618_200498"/>
<dbReference type="AlphaFoldDB" id="W6TEP5"/>
<name>W6TEP5_HOLOB</name>
<dbReference type="EMBL" id="AWTR02000052">
    <property type="protein sequence ID" value="ETZ07314.1"/>
    <property type="molecule type" value="Genomic_DNA"/>
</dbReference>
<comment type="caution">
    <text evidence="1">The sequence shown here is derived from an EMBL/GenBank/DDBJ whole genome shotgun (WGS) entry which is preliminary data.</text>
</comment>